<sequence length="44" mass="5215">MIHKDIVILVEVQIPVKLQFKLQFVKEVKSCTDLLEIKMKYVNI</sequence>
<organism evidence="1">
    <name type="scientific">viral metagenome</name>
    <dbReference type="NCBI Taxonomy" id="1070528"/>
    <lineage>
        <taxon>unclassified sequences</taxon>
        <taxon>metagenomes</taxon>
        <taxon>organismal metagenomes</taxon>
    </lineage>
</organism>
<reference evidence="1" key="1">
    <citation type="journal article" date="2020" name="Nature">
        <title>Giant virus diversity and host interactions through global metagenomics.</title>
        <authorList>
            <person name="Schulz F."/>
            <person name="Roux S."/>
            <person name="Paez-Espino D."/>
            <person name="Jungbluth S."/>
            <person name="Walsh D.A."/>
            <person name="Denef V.J."/>
            <person name="McMahon K.D."/>
            <person name="Konstantinidis K.T."/>
            <person name="Eloe-Fadrosh E.A."/>
            <person name="Kyrpides N.C."/>
            <person name="Woyke T."/>
        </authorList>
    </citation>
    <scope>NUCLEOTIDE SEQUENCE</scope>
    <source>
        <strain evidence="1">GVMAG-M-3300001348-25</strain>
    </source>
</reference>
<name>A0A6C0EGK6_9ZZZZ</name>
<accession>A0A6C0EGK6</accession>
<dbReference type="AlphaFoldDB" id="A0A6C0EGK6"/>
<evidence type="ECO:0000313" key="1">
    <source>
        <dbReference type="EMBL" id="QHT28058.1"/>
    </source>
</evidence>
<protein>
    <submittedName>
        <fullName evidence="1">Uncharacterized protein</fullName>
    </submittedName>
</protein>
<proteinExistence type="predicted"/>
<dbReference type="EMBL" id="MN738851">
    <property type="protein sequence ID" value="QHT28058.1"/>
    <property type="molecule type" value="Genomic_DNA"/>
</dbReference>